<dbReference type="GO" id="GO:0005737">
    <property type="term" value="C:cytoplasm"/>
    <property type="evidence" value="ECO:0007669"/>
    <property type="project" value="TreeGrafter"/>
</dbReference>
<sequence>MDERARIPVSAPCANPTASYWQDPPSALADHRSTPDLPAVADTVIVGSGITGAAVAWHLLQEESSGSILMLEARQVCSGATGRNGGHTKHASYRTFPHHSHSHSPSLAIQIARLELASQRALHALAQTHSLPCASHPCPTLDVIYSPAEWASAQSAVAAMREAFEGEEEGGYELFTREEVMETFGVADGVYQGGEEKVRGGVGYQAGSVSGYELTVGVLGLCLEKGMGFNLQTNTVVEAVEKDEGGGWVVKTSRGTVKAKRVVLATNGYTAAVWKAFQGVVVPLRGQVMVQRPGSGLPEGGCLERTYSFIYERGYEYMVTRPAGARGAGDVVIGGGLARAPGEGIMEFGSTGDSTINEGISEYLRECTGRYFGAGWGEDDPAGRVKCEWTGIMGFSPDGFPFVGEVPGEEGLWVSASFQGHGMVLCWESARALVEMMEGRDNEELKEWFPEVFRITRERMAQRFKGRLDALPKEGDE</sequence>
<dbReference type="PANTHER" id="PTHR13847:SF284">
    <property type="entry name" value="FAD DEPENDENT OXIDOREDUCTASE DOMAIN-CONTAINING PROTEIN"/>
    <property type="match status" value="1"/>
</dbReference>
<reference evidence="3" key="1">
    <citation type="journal article" date="2023" name="Mol. Phylogenet. Evol.">
        <title>Genome-scale phylogeny and comparative genomics of the fungal order Sordariales.</title>
        <authorList>
            <person name="Hensen N."/>
            <person name="Bonometti L."/>
            <person name="Westerberg I."/>
            <person name="Brannstrom I.O."/>
            <person name="Guillou S."/>
            <person name="Cros-Aarteil S."/>
            <person name="Calhoun S."/>
            <person name="Haridas S."/>
            <person name="Kuo A."/>
            <person name="Mondo S."/>
            <person name="Pangilinan J."/>
            <person name="Riley R."/>
            <person name="LaButti K."/>
            <person name="Andreopoulos B."/>
            <person name="Lipzen A."/>
            <person name="Chen C."/>
            <person name="Yan M."/>
            <person name="Daum C."/>
            <person name="Ng V."/>
            <person name="Clum A."/>
            <person name="Steindorff A."/>
            <person name="Ohm R.A."/>
            <person name="Martin F."/>
            <person name="Silar P."/>
            <person name="Natvig D.O."/>
            <person name="Lalanne C."/>
            <person name="Gautier V."/>
            <person name="Ament-Velasquez S.L."/>
            <person name="Kruys A."/>
            <person name="Hutchinson M.I."/>
            <person name="Powell A.J."/>
            <person name="Barry K."/>
            <person name="Miller A.N."/>
            <person name="Grigoriev I.V."/>
            <person name="Debuchy R."/>
            <person name="Gladieux P."/>
            <person name="Hiltunen Thoren M."/>
            <person name="Johannesson H."/>
        </authorList>
    </citation>
    <scope>NUCLEOTIDE SEQUENCE</scope>
    <source>
        <strain evidence="3">CBS 103.79</strain>
    </source>
</reference>
<reference evidence="3" key="2">
    <citation type="submission" date="2023-05" db="EMBL/GenBank/DDBJ databases">
        <authorList>
            <consortium name="Lawrence Berkeley National Laboratory"/>
            <person name="Steindorff A."/>
            <person name="Hensen N."/>
            <person name="Bonometti L."/>
            <person name="Westerberg I."/>
            <person name="Brannstrom I.O."/>
            <person name="Guillou S."/>
            <person name="Cros-Aarteil S."/>
            <person name="Calhoun S."/>
            <person name="Haridas S."/>
            <person name="Kuo A."/>
            <person name="Mondo S."/>
            <person name="Pangilinan J."/>
            <person name="Riley R."/>
            <person name="Labutti K."/>
            <person name="Andreopoulos B."/>
            <person name="Lipzen A."/>
            <person name="Chen C."/>
            <person name="Yanf M."/>
            <person name="Daum C."/>
            <person name="Ng V."/>
            <person name="Clum A."/>
            <person name="Ohm R."/>
            <person name="Martin F."/>
            <person name="Silar P."/>
            <person name="Natvig D."/>
            <person name="Lalanne C."/>
            <person name="Gautier V."/>
            <person name="Ament-Velasquez S.L."/>
            <person name="Kruys A."/>
            <person name="Hutchinson M.I."/>
            <person name="Powell A.J."/>
            <person name="Barry K."/>
            <person name="Miller A.N."/>
            <person name="Grigoriev I.V."/>
            <person name="Debuchy R."/>
            <person name="Gladieux P."/>
            <person name="Thoren M.H."/>
            <person name="Johannesson H."/>
        </authorList>
    </citation>
    <scope>NUCLEOTIDE SEQUENCE</scope>
    <source>
        <strain evidence="3">CBS 103.79</strain>
    </source>
</reference>
<name>A0AAN6MAG0_9PEZI</name>
<evidence type="ECO:0000313" key="4">
    <source>
        <dbReference type="Proteomes" id="UP001303889"/>
    </source>
</evidence>
<feature type="domain" description="FAD dependent oxidoreductase" evidence="2">
    <location>
        <begin position="42"/>
        <end position="436"/>
    </location>
</feature>
<gene>
    <name evidence="3" type="ORF">C8A05DRAFT_39303</name>
</gene>
<evidence type="ECO:0000259" key="2">
    <source>
        <dbReference type="Pfam" id="PF01266"/>
    </source>
</evidence>
<organism evidence="3 4">
    <name type="scientific">Staphylotrichum tortipilum</name>
    <dbReference type="NCBI Taxonomy" id="2831512"/>
    <lineage>
        <taxon>Eukaryota</taxon>
        <taxon>Fungi</taxon>
        <taxon>Dikarya</taxon>
        <taxon>Ascomycota</taxon>
        <taxon>Pezizomycotina</taxon>
        <taxon>Sordariomycetes</taxon>
        <taxon>Sordariomycetidae</taxon>
        <taxon>Sordariales</taxon>
        <taxon>Chaetomiaceae</taxon>
        <taxon>Staphylotrichum</taxon>
    </lineage>
</organism>
<dbReference type="Gene3D" id="3.50.50.60">
    <property type="entry name" value="FAD/NAD(P)-binding domain"/>
    <property type="match status" value="1"/>
</dbReference>
<evidence type="ECO:0000313" key="3">
    <source>
        <dbReference type="EMBL" id="KAK3897150.1"/>
    </source>
</evidence>
<feature type="region of interest" description="Disordered" evidence="1">
    <location>
        <begin position="1"/>
        <end position="33"/>
    </location>
</feature>
<evidence type="ECO:0000256" key="1">
    <source>
        <dbReference type="SAM" id="MobiDB-lite"/>
    </source>
</evidence>
<protein>
    <submittedName>
        <fullName evidence="3">FAD dependent oxidoreductase</fullName>
    </submittedName>
</protein>
<dbReference type="InterPro" id="IPR036188">
    <property type="entry name" value="FAD/NAD-bd_sf"/>
</dbReference>
<feature type="compositionally biased region" description="Basic residues" evidence="1">
    <location>
        <begin position="86"/>
        <end position="101"/>
    </location>
</feature>
<proteinExistence type="predicted"/>
<dbReference type="SUPFAM" id="SSF51905">
    <property type="entry name" value="FAD/NAD(P)-binding domain"/>
    <property type="match status" value="1"/>
</dbReference>
<keyword evidence="4" id="KW-1185">Reference proteome</keyword>
<feature type="region of interest" description="Disordered" evidence="1">
    <location>
        <begin position="81"/>
        <end position="101"/>
    </location>
</feature>
<dbReference type="InterPro" id="IPR006076">
    <property type="entry name" value="FAD-dep_OxRdtase"/>
</dbReference>
<dbReference type="Pfam" id="PF01266">
    <property type="entry name" value="DAO"/>
    <property type="match status" value="1"/>
</dbReference>
<accession>A0AAN6MAG0</accession>
<dbReference type="Proteomes" id="UP001303889">
    <property type="component" value="Unassembled WGS sequence"/>
</dbReference>
<dbReference type="AlphaFoldDB" id="A0AAN6MAG0"/>
<dbReference type="PANTHER" id="PTHR13847">
    <property type="entry name" value="SARCOSINE DEHYDROGENASE-RELATED"/>
    <property type="match status" value="1"/>
</dbReference>
<dbReference type="EMBL" id="MU856252">
    <property type="protein sequence ID" value="KAK3897150.1"/>
    <property type="molecule type" value="Genomic_DNA"/>
</dbReference>
<dbReference type="Gene3D" id="3.30.9.10">
    <property type="entry name" value="D-Amino Acid Oxidase, subunit A, domain 2"/>
    <property type="match status" value="1"/>
</dbReference>
<comment type="caution">
    <text evidence="3">The sequence shown here is derived from an EMBL/GenBank/DDBJ whole genome shotgun (WGS) entry which is preliminary data.</text>
</comment>